<keyword evidence="6" id="KW-1185">Reference proteome</keyword>
<proteinExistence type="inferred from homology"/>
<evidence type="ECO:0000313" key="6">
    <source>
        <dbReference type="Proteomes" id="UP001372338"/>
    </source>
</evidence>
<comment type="caution">
    <text evidence="5">The sequence shown here is derived from an EMBL/GenBank/DDBJ whole genome shotgun (WGS) entry which is preliminary data.</text>
</comment>
<dbReference type="InterPro" id="IPR046364">
    <property type="entry name" value="Exo70_C"/>
</dbReference>
<dbReference type="SUPFAM" id="SSF74788">
    <property type="entry name" value="Cullin repeat-like"/>
    <property type="match status" value="1"/>
</dbReference>
<dbReference type="InterPro" id="IPR016159">
    <property type="entry name" value="Cullin_repeat-like_dom_sf"/>
</dbReference>
<dbReference type="PANTHER" id="PTHR12542:SF123">
    <property type="entry name" value="EXOCYST SUBUNIT EXO70 FAMILY PROTEIN"/>
    <property type="match status" value="1"/>
</dbReference>
<gene>
    <name evidence="5" type="ORF">RIF29_28362</name>
</gene>
<keyword evidence="2 3" id="KW-0813">Transport</keyword>
<dbReference type="Gene3D" id="1.20.1280.170">
    <property type="entry name" value="Exocyst complex component Exo70"/>
    <property type="match status" value="1"/>
</dbReference>
<dbReference type="Pfam" id="PF03081">
    <property type="entry name" value="Exo70_C"/>
    <property type="match status" value="1"/>
</dbReference>
<dbReference type="Pfam" id="PF20669">
    <property type="entry name" value="Exo70_N"/>
    <property type="match status" value="1"/>
</dbReference>
<comment type="similarity">
    <text evidence="1 3">Belongs to the EXO70 family.</text>
</comment>
<comment type="function">
    <text evidence="3">Component of the exocyst complex.</text>
</comment>
<evidence type="ECO:0000256" key="3">
    <source>
        <dbReference type="RuleBase" id="RU365026"/>
    </source>
</evidence>
<dbReference type="AlphaFoldDB" id="A0AAN9EQW5"/>
<accession>A0AAN9EQW5</accession>
<evidence type="ECO:0000256" key="2">
    <source>
        <dbReference type="ARBA" id="ARBA00022448"/>
    </source>
</evidence>
<dbReference type="InterPro" id="IPR004140">
    <property type="entry name" value="Exo70"/>
</dbReference>
<dbReference type="GO" id="GO:0006887">
    <property type="term" value="P:exocytosis"/>
    <property type="evidence" value="ECO:0007669"/>
    <property type="project" value="UniProtKB-KW"/>
</dbReference>
<dbReference type="GO" id="GO:0000145">
    <property type="term" value="C:exocyst"/>
    <property type="evidence" value="ECO:0007669"/>
    <property type="project" value="InterPro"/>
</dbReference>
<keyword evidence="3" id="KW-0653">Protein transport</keyword>
<keyword evidence="3" id="KW-0268">Exocytosis</keyword>
<dbReference type="EMBL" id="JAYWIO010000005">
    <property type="protein sequence ID" value="KAK7262034.1"/>
    <property type="molecule type" value="Genomic_DNA"/>
</dbReference>
<protein>
    <recommendedName>
        <fullName evidence="3">Exocyst subunit Exo70 family protein</fullName>
    </recommendedName>
</protein>
<evidence type="ECO:0000259" key="4">
    <source>
        <dbReference type="Pfam" id="PF03081"/>
    </source>
</evidence>
<reference evidence="5 6" key="1">
    <citation type="submission" date="2024-01" db="EMBL/GenBank/DDBJ databases">
        <title>The genomes of 5 underutilized Papilionoideae crops provide insights into root nodulation and disease resistanc.</title>
        <authorList>
            <person name="Yuan L."/>
        </authorList>
    </citation>
    <scope>NUCLEOTIDE SEQUENCE [LARGE SCALE GENOMIC DNA]</scope>
    <source>
        <strain evidence="5">ZHUSHIDOU_FW_LH</strain>
        <tissue evidence="5">Leaf</tissue>
    </source>
</reference>
<dbReference type="GO" id="GO:0005546">
    <property type="term" value="F:phosphatidylinositol-4,5-bisphosphate binding"/>
    <property type="evidence" value="ECO:0007669"/>
    <property type="project" value="InterPro"/>
</dbReference>
<dbReference type="PANTHER" id="PTHR12542">
    <property type="entry name" value="EXOCYST COMPLEX PROTEIN EXO70"/>
    <property type="match status" value="1"/>
</dbReference>
<feature type="domain" description="Exocyst complex subunit Exo70 C-terminal" evidence="4">
    <location>
        <begin position="269"/>
        <end position="615"/>
    </location>
</feature>
<name>A0AAN9EQW5_CROPI</name>
<evidence type="ECO:0000256" key="1">
    <source>
        <dbReference type="ARBA" id="ARBA00006756"/>
    </source>
</evidence>
<organism evidence="5 6">
    <name type="scientific">Crotalaria pallida</name>
    <name type="common">Smooth rattlebox</name>
    <name type="synonym">Crotalaria striata</name>
    <dbReference type="NCBI Taxonomy" id="3830"/>
    <lineage>
        <taxon>Eukaryota</taxon>
        <taxon>Viridiplantae</taxon>
        <taxon>Streptophyta</taxon>
        <taxon>Embryophyta</taxon>
        <taxon>Tracheophyta</taxon>
        <taxon>Spermatophyta</taxon>
        <taxon>Magnoliopsida</taxon>
        <taxon>eudicotyledons</taxon>
        <taxon>Gunneridae</taxon>
        <taxon>Pentapetalae</taxon>
        <taxon>rosids</taxon>
        <taxon>fabids</taxon>
        <taxon>Fabales</taxon>
        <taxon>Fabaceae</taxon>
        <taxon>Papilionoideae</taxon>
        <taxon>50 kb inversion clade</taxon>
        <taxon>genistoids sensu lato</taxon>
        <taxon>core genistoids</taxon>
        <taxon>Crotalarieae</taxon>
        <taxon>Crotalaria</taxon>
    </lineage>
</organism>
<sequence length="633" mass="72103">MEMEKCMVSMENVEAFKDCLKTSLQKANAIASALHQSKLLDLGAALGPISIQKCSFVNIGDHIDSVLCCAAAVLKVFEAVRQLEHSLLTDTDPASDLFAYVSDTKKLEEALKFLTNNCSLAVEWLQDIFQLLQDKAIINDNEHCLLNVKKSLRILLELKAMEESSRLNGGLLYCVFDKLEIEFHRLLATIATPLPLASSIGHQALPDSEIAKLQTIVERLNANSRIDKCKSTYVEVRGMNAQTSIKALDMSYLEISSAELEDLPSYIDQWGQHLELLVKQLLEIEYKLCSNVFEKLGQEAWMGCFAKIAIESKILSFLQFGRKVTKSKNNPNKLLKLLDIFKILNDLRLNFNQLFSAKACEEIRTVTKDLINEVVNGASEIFWQLPAQVKLLRPNSPPTDGSVPVVVSFVTDYCNQLLGDTYRPHLTQVLEIHLSWRNQVYEEGIVFTQVYDIIKEIAINLDAWSKSYTDINLSYIFMMNNHCHFYNLCGTVLGDVMGNSWLSAHEQYKDYYAALYLRNSWEKLLHLLIVGRVTNQDLVQRLKAFNLAFAERYKKQSNWVITNDILRENICKHLVEGIVPTYKAYMKNYSLSIENEAKAAKHIEYSAESLENMIRSLFQPKLSKYETITEKQT</sequence>
<evidence type="ECO:0000313" key="5">
    <source>
        <dbReference type="EMBL" id="KAK7262034.1"/>
    </source>
</evidence>
<dbReference type="Proteomes" id="UP001372338">
    <property type="component" value="Unassembled WGS sequence"/>
</dbReference>
<dbReference type="GO" id="GO:0015031">
    <property type="term" value="P:protein transport"/>
    <property type="evidence" value="ECO:0007669"/>
    <property type="project" value="UniProtKB-KW"/>
</dbReference>